<sequence>MGCEAAGFGGDLGVDLVHGSVAVFEDVVLVIEFGEPLSQGQLMSIAPVDPEGELPRCQFAGEHAPCEGSGGGFLAGIAGHRVEGEAEFIECRGKQIVDVIVRLGACAGGKDSKSGGVESGDERITGGIDDIARTAFSHAPEGGMVL</sequence>
<protein>
    <submittedName>
        <fullName evidence="1">Uncharacterized protein</fullName>
    </submittedName>
</protein>
<evidence type="ECO:0000313" key="1">
    <source>
        <dbReference type="EMBL" id="KMO93508.1"/>
    </source>
</evidence>
<comment type="caution">
    <text evidence="1">The sequence shown here is derived from an EMBL/GenBank/DDBJ whole genome shotgun (WGS) entry which is preliminary data.</text>
</comment>
<dbReference type="EMBL" id="LFML01000163">
    <property type="protein sequence ID" value="KMO93508.1"/>
    <property type="molecule type" value="Genomic_DNA"/>
</dbReference>
<dbReference type="Proteomes" id="UP000035932">
    <property type="component" value="Unassembled WGS sequence"/>
</dbReference>
<evidence type="ECO:0000313" key="2">
    <source>
        <dbReference type="Proteomes" id="UP000035932"/>
    </source>
</evidence>
<keyword evidence="2" id="KW-1185">Reference proteome</keyword>
<name>A0A0J6XFU0_9ACTN</name>
<proteinExistence type="predicted"/>
<dbReference type="AlphaFoldDB" id="A0A0J6XFU0"/>
<organism evidence="1 2">
    <name type="scientific">Streptomyces roseus</name>
    <dbReference type="NCBI Taxonomy" id="66430"/>
    <lineage>
        <taxon>Bacteria</taxon>
        <taxon>Bacillati</taxon>
        <taxon>Actinomycetota</taxon>
        <taxon>Actinomycetes</taxon>
        <taxon>Kitasatosporales</taxon>
        <taxon>Streptomycetaceae</taxon>
        <taxon>Streptomyces</taxon>
    </lineage>
</organism>
<accession>A0A0J6XFU0</accession>
<reference evidence="1 2" key="1">
    <citation type="submission" date="2015-06" db="EMBL/GenBank/DDBJ databases">
        <title>Recapitulation of the evolution of biosynthetic gene clusters reveals hidden chemical diversity on bacterial genomes.</title>
        <authorList>
            <person name="Cruz-Morales P."/>
            <person name="Martinez-Guerrero C."/>
            <person name="Morales-Escalante M.A."/>
            <person name="Yanez-Guerra L.A."/>
            <person name="Kopp J.F."/>
            <person name="Feldmann J."/>
            <person name="Ramos-Aboites H.E."/>
            <person name="Barona-Gomez F."/>
        </authorList>
    </citation>
    <scope>NUCLEOTIDE SEQUENCE [LARGE SCALE GENOMIC DNA]</scope>
    <source>
        <strain evidence="1 2">ATCC 31245</strain>
    </source>
</reference>
<gene>
    <name evidence="1" type="ORF">ACS04_35135</name>
</gene>